<dbReference type="OrthoDB" id="5982228at2759"/>
<feature type="transmembrane region" description="Helical" evidence="4">
    <location>
        <begin position="21"/>
        <end position="40"/>
    </location>
</feature>
<dbReference type="PANTHER" id="PTHR45826:SF8">
    <property type="entry name" value="CATIONIC AMINO ACID TRANSPORTER"/>
    <property type="match status" value="1"/>
</dbReference>
<dbReference type="Gene3D" id="1.20.1740.10">
    <property type="entry name" value="Amino acid/polyamine transporter I"/>
    <property type="match status" value="1"/>
</dbReference>
<reference evidence="6" key="1">
    <citation type="submission" date="2025-08" db="UniProtKB">
        <authorList>
            <consortium name="RefSeq"/>
        </authorList>
    </citation>
    <scope>IDENTIFICATION</scope>
</reference>
<keyword evidence="4" id="KW-0812">Transmembrane</keyword>
<protein>
    <submittedName>
        <fullName evidence="6">Probable polyamine transporter At3g13620</fullName>
    </submittedName>
</protein>
<feature type="transmembrane region" description="Helical" evidence="4">
    <location>
        <begin position="108"/>
        <end position="125"/>
    </location>
</feature>
<dbReference type="AlphaFoldDB" id="A0A6J1DIK0"/>
<dbReference type="GO" id="GO:0005886">
    <property type="term" value="C:plasma membrane"/>
    <property type="evidence" value="ECO:0007669"/>
    <property type="project" value="UniProtKB-SubCell"/>
</dbReference>
<evidence type="ECO:0000256" key="4">
    <source>
        <dbReference type="SAM" id="Phobius"/>
    </source>
</evidence>
<keyword evidence="5" id="KW-1185">Reference proteome</keyword>
<dbReference type="GeneID" id="111020799"/>
<proteinExistence type="predicted"/>
<accession>A0A6J1DIK0</accession>
<dbReference type="PANTHER" id="PTHR45826">
    <property type="entry name" value="POLYAMINE TRANSPORTER PUT1"/>
    <property type="match status" value="1"/>
</dbReference>
<organism evidence="5 6">
    <name type="scientific">Momordica charantia</name>
    <name type="common">Bitter gourd</name>
    <name type="synonym">Balsam pear</name>
    <dbReference type="NCBI Taxonomy" id="3673"/>
    <lineage>
        <taxon>Eukaryota</taxon>
        <taxon>Viridiplantae</taxon>
        <taxon>Streptophyta</taxon>
        <taxon>Embryophyta</taxon>
        <taxon>Tracheophyta</taxon>
        <taxon>Spermatophyta</taxon>
        <taxon>Magnoliopsida</taxon>
        <taxon>eudicotyledons</taxon>
        <taxon>Gunneridae</taxon>
        <taxon>Pentapetalae</taxon>
        <taxon>rosids</taxon>
        <taxon>fabids</taxon>
        <taxon>Cucurbitales</taxon>
        <taxon>Cucurbitaceae</taxon>
        <taxon>Momordiceae</taxon>
        <taxon>Momordica</taxon>
    </lineage>
</organism>
<sequence>MAEIGILPKFFASRAKWFNTPWIGIVICTAISLAVSYMNFADIVASANFIYSLGMLLEFSAFIWLRWRWPAMERPFKVPMKMPGLIVMCLVPSAFLVVLMVFTHKTVFLVSAIMTAAGILWFGLMKICKRKKIFKFDPQPEAMEAS</sequence>
<keyword evidence="2" id="KW-0813">Transport</keyword>
<keyword evidence="4" id="KW-1133">Transmembrane helix</keyword>
<keyword evidence="3" id="KW-1003">Cell membrane</keyword>
<dbReference type="GO" id="GO:0022857">
    <property type="term" value="F:transmembrane transporter activity"/>
    <property type="evidence" value="ECO:0007669"/>
    <property type="project" value="InterPro"/>
</dbReference>
<feature type="transmembrane region" description="Helical" evidence="4">
    <location>
        <begin position="85"/>
        <end position="102"/>
    </location>
</feature>
<evidence type="ECO:0000256" key="2">
    <source>
        <dbReference type="ARBA" id="ARBA00022448"/>
    </source>
</evidence>
<dbReference type="RefSeq" id="XP_022153269.1">
    <property type="nucleotide sequence ID" value="XM_022297577.1"/>
</dbReference>
<dbReference type="InterPro" id="IPR044566">
    <property type="entry name" value="RMV1-like"/>
</dbReference>
<name>A0A6J1DIK0_MOMCH</name>
<keyword evidence="4" id="KW-0472">Membrane</keyword>
<evidence type="ECO:0000313" key="5">
    <source>
        <dbReference type="Proteomes" id="UP000504603"/>
    </source>
</evidence>
<gene>
    <name evidence="6" type="primary">LOC111020799</name>
</gene>
<evidence type="ECO:0000256" key="1">
    <source>
        <dbReference type="ARBA" id="ARBA00004651"/>
    </source>
</evidence>
<dbReference type="Proteomes" id="UP000504603">
    <property type="component" value="Unplaced"/>
</dbReference>
<comment type="subcellular location">
    <subcellularLocation>
        <location evidence="1">Cell membrane</location>
        <topology evidence="1">Multi-pass membrane protein</topology>
    </subcellularLocation>
</comment>
<feature type="transmembrane region" description="Helical" evidence="4">
    <location>
        <begin position="46"/>
        <end position="65"/>
    </location>
</feature>
<evidence type="ECO:0000313" key="6">
    <source>
        <dbReference type="RefSeq" id="XP_022153269.1"/>
    </source>
</evidence>
<evidence type="ECO:0000256" key="3">
    <source>
        <dbReference type="ARBA" id="ARBA00022475"/>
    </source>
</evidence>
<dbReference type="KEGG" id="mcha:111020799"/>